<organism evidence="1 2">
    <name type="scientific">Berkelbacteria bacterium GW2011_GWA1_36_9</name>
    <dbReference type="NCBI Taxonomy" id="1618331"/>
    <lineage>
        <taxon>Bacteria</taxon>
        <taxon>Candidatus Berkelbacteria</taxon>
    </lineage>
</organism>
<sequence length="64" mass="7570">MEKKDARKKDARKISILRRKTLSEINKNDYPQEHLHFLINDYWGRSINRANSDHQEQESVGFGG</sequence>
<accession>A0A0G0INR6</accession>
<name>A0A0G0INR6_9BACT</name>
<comment type="caution">
    <text evidence="1">The sequence shown here is derived from an EMBL/GenBank/DDBJ whole genome shotgun (WGS) entry which is preliminary data.</text>
</comment>
<evidence type="ECO:0000313" key="1">
    <source>
        <dbReference type="EMBL" id="KKQ17646.1"/>
    </source>
</evidence>
<dbReference type="EMBL" id="LBSM01000017">
    <property type="protein sequence ID" value="KKQ17646.1"/>
    <property type="molecule type" value="Genomic_DNA"/>
</dbReference>
<reference evidence="1 2" key="1">
    <citation type="journal article" date="2015" name="Nature">
        <title>rRNA introns, odd ribosomes, and small enigmatic genomes across a large radiation of phyla.</title>
        <authorList>
            <person name="Brown C.T."/>
            <person name="Hug L.A."/>
            <person name="Thomas B.C."/>
            <person name="Sharon I."/>
            <person name="Castelle C.J."/>
            <person name="Singh A."/>
            <person name="Wilkins M.J."/>
            <person name="Williams K.H."/>
            <person name="Banfield J.F."/>
        </authorList>
    </citation>
    <scope>NUCLEOTIDE SEQUENCE [LARGE SCALE GENOMIC DNA]</scope>
</reference>
<proteinExistence type="predicted"/>
<dbReference type="Proteomes" id="UP000034508">
    <property type="component" value="Unassembled WGS sequence"/>
</dbReference>
<protein>
    <submittedName>
        <fullName evidence="1">Uncharacterized protein</fullName>
    </submittedName>
</protein>
<dbReference type="AlphaFoldDB" id="A0A0G0INR6"/>
<evidence type="ECO:0000313" key="2">
    <source>
        <dbReference type="Proteomes" id="UP000034508"/>
    </source>
</evidence>
<gene>
    <name evidence="1" type="ORF">US31_C0017G0040</name>
</gene>